<reference evidence="3 4" key="1">
    <citation type="submission" date="2017-05" db="EMBL/GenBank/DDBJ databases">
        <title>Vagococcus spp. assemblies.</title>
        <authorList>
            <person name="Gulvik C.A."/>
        </authorList>
    </citation>
    <scope>NUCLEOTIDE SEQUENCE [LARGE SCALE GENOMIC DNA]</scope>
    <source>
        <strain evidence="3 4">SS1995</strain>
    </source>
</reference>
<dbReference type="GO" id="GO:0016020">
    <property type="term" value="C:membrane"/>
    <property type="evidence" value="ECO:0007669"/>
    <property type="project" value="TreeGrafter"/>
</dbReference>
<feature type="domain" description="AB hydrolase-1" evidence="2">
    <location>
        <begin position="42"/>
        <end position="270"/>
    </location>
</feature>
<evidence type="ECO:0000256" key="1">
    <source>
        <dbReference type="ARBA" id="ARBA00022801"/>
    </source>
</evidence>
<organism evidence="3 4">
    <name type="scientific">Vagococcus vulneris</name>
    <dbReference type="NCBI Taxonomy" id="1977869"/>
    <lineage>
        <taxon>Bacteria</taxon>
        <taxon>Bacillati</taxon>
        <taxon>Bacillota</taxon>
        <taxon>Bacilli</taxon>
        <taxon>Lactobacillales</taxon>
        <taxon>Enterococcaceae</taxon>
        <taxon>Vagococcus</taxon>
    </lineage>
</organism>
<sequence>MPNVVIIRGEAYETYKLNYLQRGDTIKKPIIVIGSSIYYPRLFEDKVFEDLNLIFIDHRGFVVPESTDASYTLADVVEDIELIRQQLGIQSMYILGHSGHGFMAMAYAEKYGEHVEGIILSNLAPTNTQERQNGSVDFFETMASEGRKNYFYEEIAKLKNDIEVDPNNRFNHMNIRMQAHSFYDYRFDGAYLWSGVANNMPALDYLWGKAFAMFDTENFLRNWKKPVILLLSDYDYLVAPTNLWDDITKENNIKVVKFAKSGHNPMLEEPQAYFEELTKFIC</sequence>
<dbReference type="InterPro" id="IPR050266">
    <property type="entry name" value="AB_hydrolase_sf"/>
</dbReference>
<dbReference type="RefSeq" id="WP_125983865.1">
    <property type="nucleotide sequence ID" value="NZ_NGJS01000007.1"/>
</dbReference>
<dbReference type="PANTHER" id="PTHR43798:SF31">
    <property type="entry name" value="AB HYDROLASE SUPERFAMILY PROTEIN YCLE"/>
    <property type="match status" value="1"/>
</dbReference>
<evidence type="ECO:0000259" key="2">
    <source>
        <dbReference type="Pfam" id="PF00561"/>
    </source>
</evidence>
<dbReference type="Proteomes" id="UP000287857">
    <property type="component" value="Unassembled WGS sequence"/>
</dbReference>
<protein>
    <recommendedName>
        <fullName evidence="2">AB hydrolase-1 domain-containing protein</fullName>
    </recommendedName>
</protein>
<gene>
    <name evidence="3" type="ORF">CBF37_06120</name>
</gene>
<accession>A0A429ZYB1</accession>
<dbReference type="GO" id="GO:0016787">
    <property type="term" value="F:hydrolase activity"/>
    <property type="evidence" value="ECO:0007669"/>
    <property type="project" value="UniProtKB-KW"/>
</dbReference>
<evidence type="ECO:0000313" key="3">
    <source>
        <dbReference type="EMBL" id="RST98942.1"/>
    </source>
</evidence>
<dbReference type="EMBL" id="NGJS01000007">
    <property type="protein sequence ID" value="RST98942.1"/>
    <property type="molecule type" value="Genomic_DNA"/>
</dbReference>
<keyword evidence="4" id="KW-1185">Reference proteome</keyword>
<comment type="caution">
    <text evidence="3">The sequence shown here is derived from an EMBL/GenBank/DDBJ whole genome shotgun (WGS) entry which is preliminary data.</text>
</comment>
<dbReference type="PANTHER" id="PTHR43798">
    <property type="entry name" value="MONOACYLGLYCEROL LIPASE"/>
    <property type="match status" value="1"/>
</dbReference>
<dbReference type="SUPFAM" id="SSF53474">
    <property type="entry name" value="alpha/beta-Hydrolases"/>
    <property type="match status" value="1"/>
</dbReference>
<dbReference type="OrthoDB" id="53505at2"/>
<dbReference type="InterPro" id="IPR000073">
    <property type="entry name" value="AB_hydrolase_1"/>
</dbReference>
<dbReference type="Gene3D" id="3.40.50.1820">
    <property type="entry name" value="alpha/beta hydrolase"/>
    <property type="match status" value="1"/>
</dbReference>
<dbReference type="AlphaFoldDB" id="A0A429ZYB1"/>
<dbReference type="Pfam" id="PF00561">
    <property type="entry name" value="Abhydrolase_1"/>
    <property type="match status" value="1"/>
</dbReference>
<proteinExistence type="predicted"/>
<name>A0A429ZYB1_9ENTE</name>
<keyword evidence="1" id="KW-0378">Hydrolase</keyword>
<evidence type="ECO:0000313" key="4">
    <source>
        <dbReference type="Proteomes" id="UP000287857"/>
    </source>
</evidence>
<dbReference type="InterPro" id="IPR029058">
    <property type="entry name" value="AB_hydrolase_fold"/>
</dbReference>